<reference evidence="1" key="1">
    <citation type="journal article" date="2020" name="Stud. Mycol.">
        <title>101 Dothideomycetes genomes: a test case for predicting lifestyles and emergence of pathogens.</title>
        <authorList>
            <person name="Haridas S."/>
            <person name="Albert R."/>
            <person name="Binder M."/>
            <person name="Bloem J."/>
            <person name="Labutti K."/>
            <person name="Salamov A."/>
            <person name="Andreopoulos B."/>
            <person name="Baker S."/>
            <person name="Barry K."/>
            <person name="Bills G."/>
            <person name="Bluhm B."/>
            <person name="Cannon C."/>
            <person name="Castanera R."/>
            <person name="Culley D."/>
            <person name="Daum C."/>
            <person name="Ezra D."/>
            <person name="Gonzalez J."/>
            <person name="Henrissat B."/>
            <person name="Kuo A."/>
            <person name="Liang C."/>
            <person name="Lipzen A."/>
            <person name="Lutzoni F."/>
            <person name="Magnuson J."/>
            <person name="Mondo S."/>
            <person name="Nolan M."/>
            <person name="Ohm R."/>
            <person name="Pangilinan J."/>
            <person name="Park H.-J."/>
            <person name="Ramirez L."/>
            <person name="Alfaro M."/>
            <person name="Sun H."/>
            <person name="Tritt A."/>
            <person name="Yoshinaga Y."/>
            <person name="Zwiers L.-H."/>
            <person name="Turgeon B."/>
            <person name="Goodwin S."/>
            <person name="Spatafora J."/>
            <person name="Crous P."/>
            <person name="Grigoriev I."/>
        </authorList>
    </citation>
    <scope>NUCLEOTIDE SEQUENCE</scope>
    <source>
        <strain evidence="1">CBS 269.34</strain>
    </source>
</reference>
<accession>A0A6A6QX34</accession>
<gene>
    <name evidence="1" type="ORF">BU16DRAFT_338442</name>
</gene>
<dbReference type="EMBL" id="MU004187">
    <property type="protein sequence ID" value="KAF2496654.1"/>
    <property type="molecule type" value="Genomic_DNA"/>
</dbReference>
<protein>
    <submittedName>
        <fullName evidence="1">Uncharacterized protein</fullName>
    </submittedName>
</protein>
<organism evidence="1 2">
    <name type="scientific">Lophium mytilinum</name>
    <dbReference type="NCBI Taxonomy" id="390894"/>
    <lineage>
        <taxon>Eukaryota</taxon>
        <taxon>Fungi</taxon>
        <taxon>Dikarya</taxon>
        <taxon>Ascomycota</taxon>
        <taxon>Pezizomycotina</taxon>
        <taxon>Dothideomycetes</taxon>
        <taxon>Pleosporomycetidae</taxon>
        <taxon>Mytilinidiales</taxon>
        <taxon>Mytilinidiaceae</taxon>
        <taxon>Lophium</taxon>
    </lineage>
</organism>
<dbReference type="OrthoDB" id="3945550at2759"/>
<dbReference type="AlphaFoldDB" id="A0A6A6QX34"/>
<name>A0A6A6QX34_9PEZI</name>
<keyword evidence="2" id="KW-1185">Reference proteome</keyword>
<sequence length="296" mass="34029">MLISYPRFQAYIFIIRLRLFASPSSNFLYQSKMTSFSRLRPLLLVAVSVFIGTGQMARTKESLHDPPPIWTTSADCLINNTATIPDHSSHTLPSGRDYSPPTVALHEAPTHCPNLSSLHLRDTSYWPYRWHLPLALAGNQTWEVPYTIDLQDYNFDHSQWKDAAPPDSWIDIGAWSMWVRSGRAARWWEYRKLPTEQRSKTSLDLWLDAMESGESWSISLRVRWAMSESLMEKATPRLGSLRDLTLNDAPNCGQSLAWIARLEPLTFLTWFDGFEPTGDALTVLLDCHVRLWRRCS</sequence>
<proteinExistence type="predicted"/>
<dbReference type="Proteomes" id="UP000799750">
    <property type="component" value="Unassembled WGS sequence"/>
</dbReference>
<evidence type="ECO:0000313" key="1">
    <source>
        <dbReference type="EMBL" id="KAF2496654.1"/>
    </source>
</evidence>
<evidence type="ECO:0000313" key="2">
    <source>
        <dbReference type="Proteomes" id="UP000799750"/>
    </source>
</evidence>